<feature type="compositionally biased region" description="Low complexity" evidence="1">
    <location>
        <begin position="308"/>
        <end position="331"/>
    </location>
</feature>
<dbReference type="EMBL" id="CAXAMN010000325">
    <property type="protein sequence ID" value="CAK8987767.1"/>
    <property type="molecule type" value="Genomic_DNA"/>
</dbReference>
<gene>
    <name evidence="2" type="ORF">CCMP2556_LOCUS995</name>
</gene>
<reference evidence="2 3" key="1">
    <citation type="submission" date="2024-02" db="EMBL/GenBank/DDBJ databases">
        <authorList>
            <person name="Chen Y."/>
            <person name="Shah S."/>
            <person name="Dougan E. K."/>
            <person name="Thang M."/>
            <person name="Chan C."/>
        </authorList>
    </citation>
    <scope>NUCLEOTIDE SEQUENCE [LARGE SCALE GENOMIC DNA]</scope>
</reference>
<feature type="region of interest" description="Disordered" evidence="1">
    <location>
        <begin position="181"/>
        <end position="211"/>
    </location>
</feature>
<comment type="caution">
    <text evidence="2">The sequence shown here is derived from an EMBL/GenBank/DDBJ whole genome shotgun (WGS) entry which is preliminary data.</text>
</comment>
<sequence length="521" mass="58545">SSGEESVAPFFQRPQCYTVIPVGIPGHAFHYRGQLNLLPSFYHLDQDVRFYAVWKIPGEPNGTFAGLHWGTSSTAYGALLTLNDGQFVGIRFRRAETLPQARELFRREAERHHIDPRLSSRVFGWEEIHGEERSSRLYLAEQLGPPSDVTTTLKLETDRKALIRAGQDLLSADEDLAYATASEPPAPAKRKPLKKTVESPDSELSDSLQGDGVDDLVAKMRQNWLGSGTDGGEAKDQESKRDKKKSKRFALIEKTRKKRDEDEDQLKQLDIVRMLAGTKEPLTGLLAVQLAQSLAKKEKKKKSRRHQSSSSSNSRSISSGSDSSNSTGSTHSRGRGHAKAVSNLQATKRRMFRKPLKYVRRYVKGIEQELGAQDKPFRVVDYTRRIPFGKQRNLQRCHYLFGIVLEMLLTEDYHRAALQTTLCLQALHQAALDSDWTVAWLLTHTPDPYEKKQFGGDPKSLQDVTAYIRSAQDLSKSAEALKRRAPGRQGDEPEEEKPKAKGKGKGNKHKDAKESVEKTES</sequence>
<feature type="region of interest" description="Disordered" evidence="1">
    <location>
        <begin position="296"/>
        <end position="346"/>
    </location>
</feature>
<protein>
    <submittedName>
        <fullName evidence="2">Uncharacterized protein</fullName>
    </submittedName>
</protein>
<name>A0ABP0HD03_9DINO</name>
<feature type="non-terminal residue" evidence="2">
    <location>
        <position position="1"/>
    </location>
</feature>
<feature type="region of interest" description="Disordered" evidence="1">
    <location>
        <begin position="224"/>
        <end position="251"/>
    </location>
</feature>
<evidence type="ECO:0000256" key="1">
    <source>
        <dbReference type="SAM" id="MobiDB-lite"/>
    </source>
</evidence>
<evidence type="ECO:0000313" key="3">
    <source>
        <dbReference type="Proteomes" id="UP001642484"/>
    </source>
</evidence>
<proteinExistence type="predicted"/>
<feature type="compositionally biased region" description="Basic and acidic residues" evidence="1">
    <location>
        <begin position="232"/>
        <end position="241"/>
    </location>
</feature>
<evidence type="ECO:0000313" key="2">
    <source>
        <dbReference type="EMBL" id="CAK8987767.1"/>
    </source>
</evidence>
<organism evidence="2 3">
    <name type="scientific">Durusdinium trenchii</name>
    <dbReference type="NCBI Taxonomy" id="1381693"/>
    <lineage>
        <taxon>Eukaryota</taxon>
        <taxon>Sar</taxon>
        <taxon>Alveolata</taxon>
        <taxon>Dinophyceae</taxon>
        <taxon>Suessiales</taxon>
        <taxon>Symbiodiniaceae</taxon>
        <taxon>Durusdinium</taxon>
    </lineage>
</organism>
<accession>A0ABP0HD03</accession>
<dbReference type="Proteomes" id="UP001642484">
    <property type="component" value="Unassembled WGS sequence"/>
</dbReference>
<feature type="region of interest" description="Disordered" evidence="1">
    <location>
        <begin position="475"/>
        <end position="521"/>
    </location>
</feature>
<keyword evidence="3" id="KW-1185">Reference proteome</keyword>
<feature type="compositionally biased region" description="Basic residues" evidence="1">
    <location>
        <begin position="297"/>
        <end position="307"/>
    </location>
</feature>
<feature type="compositionally biased region" description="Basic and acidic residues" evidence="1">
    <location>
        <begin position="509"/>
        <end position="521"/>
    </location>
</feature>